<feature type="domain" description="Ionotropic glutamate receptor C-terminal" evidence="22">
    <location>
        <begin position="32"/>
        <end position="404"/>
    </location>
</feature>
<feature type="site" description="Interaction with the cone snail toxin Con-ikot-ikot" evidence="18">
    <location>
        <position position="299"/>
    </location>
</feature>
<dbReference type="PANTHER" id="PTHR18966">
    <property type="entry name" value="IONOTROPIC GLUTAMATE RECEPTOR"/>
    <property type="match status" value="1"/>
</dbReference>
<feature type="transmembrane region" description="Helical" evidence="21">
    <location>
        <begin position="429"/>
        <end position="453"/>
    </location>
</feature>
<feature type="disulfide bond" evidence="19">
    <location>
        <begin position="353"/>
        <end position="409"/>
    </location>
</feature>
<keyword evidence="13" id="KW-1071">Ligand-gated ion channel</keyword>
<evidence type="ECO:0000313" key="24">
    <source>
        <dbReference type="EMBL" id="KAF6017885.1"/>
    </source>
</evidence>
<keyword evidence="4 21" id="KW-0812">Transmembrane</keyword>
<feature type="region of interest" description="Disordered" evidence="20">
    <location>
        <begin position="500"/>
        <end position="522"/>
    </location>
</feature>
<evidence type="ECO:0000256" key="20">
    <source>
        <dbReference type="SAM" id="MobiDB-lite"/>
    </source>
</evidence>
<dbReference type="FunFam" id="3.40.190.10:FF:000024">
    <property type="entry name" value="Glutamate receptor, ionotropic, delta 1"/>
    <property type="match status" value="1"/>
</dbReference>
<comment type="subcellular location">
    <subcellularLocation>
        <location evidence="15">Postsynaptic cell membrane</location>
        <topology evidence="15">Multi-pass membrane protein</topology>
    </subcellularLocation>
</comment>
<dbReference type="Proteomes" id="UP000593567">
    <property type="component" value="Unassembled WGS sequence"/>
</dbReference>
<dbReference type="GO" id="GO:0034702">
    <property type="term" value="C:monoatomic ion channel complex"/>
    <property type="evidence" value="ECO:0007669"/>
    <property type="project" value="UniProtKB-ARBA"/>
</dbReference>
<feature type="compositionally biased region" description="Polar residues" evidence="20">
    <location>
        <begin position="511"/>
        <end position="522"/>
    </location>
</feature>
<keyword evidence="7" id="KW-0770">Synapse</keyword>
<evidence type="ECO:0000256" key="7">
    <source>
        <dbReference type="ARBA" id="ARBA00023018"/>
    </source>
</evidence>
<dbReference type="FunFam" id="3.40.190.10:FF:000060">
    <property type="entry name" value="Glutamate receptor ionotropic, kainate 1"/>
    <property type="match status" value="1"/>
</dbReference>
<feature type="site" description="Crucial to convey clamshell closure to channel opening" evidence="18">
    <location>
        <position position="272"/>
    </location>
</feature>
<keyword evidence="14" id="KW-0407">Ion channel</keyword>
<keyword evidence="25" id="KW-1185">Reference proteome</keyword>
<comment type="similarity">
    <text evidence="1">Belongs to the glutamate-gated ion channel (TC 1.A.10.1) family.</text>
</comment>
<evidence type="ECO:0000256" key="2">
    <source>
        <dbReference type="ARBA" id="ARBA00022448"/>
    </source>
</evidence>
<dbReference type="InterPro" id="IPR001508">
    <property type="entry name" value="Iono_Glu_rcpt_met"/>
</dbReference>
<name>A0A7J7IVP2_BUGNE</name>
<dbReference type="Pfam" id="PF10613">
    <property type="entry name" value="Lig_chan-Glu_bd"/>
    <property type="match status" value="1"/>
</dbReference>
<dbReference type="GO" id="GO:0045211">
    <property type="term" value="C:postsynaptic membrane"/>
    <property type="evidence" value="ECO:0007669"/>
    <property type="project" value="UniProtKB-SubCell"/>
</dbReference>
<dbReference type="InterPro" id="IPR015683">
    <property type="entry name" value="Ionotropic_Glu_rcpt"/>
</dbReference>
<dbReference type="SMART" id="SM00918">
    <property type="entry name" value="Lig_chan-Glu_bd"/>
    <property type="match status" value="1"/>
</dbReference>
<evidence type="ECO:0000256" key="6">
    <source>
        <dbReference type="ARBA" id="ARBA00022989"/>
    </source>
</evidence>
<sequence length="522" mass="58086">MIGEWNQGVGLNVTKSSEMRMEEIQKDLNNKTLRIVVKEEHPLVIVRHTDEDGNAIPEGSNEKFVGYAIDMMTEIGKYLNVSYTYQLVPDGSTGLPLSNGSWTGMIGMLMSNQADLAVGDVTINYERSSVIDFTKPFMNLGISILFKKPDEDPPKLFSFLEPLDNNIWMCMIGAYACVSLFLFIVARFSPYEWKNPHPCNLESDTVENDFTLLNSFWFNIGSLMQQGCELAPKASSTRIIAGVWWFFTLILISSYTANLAAFLTITRMTTPIKNADDLAKQTEIKYGCQFGGSTYRFFKNSKIPTYEKMWNFMSQHPDVFVNKSDLGIAKVKAGNYAYLMESIPLRYQLSQHCDLMEVGGELDSKGFGIGVPKNSPYRDALSNAILSLSEQQILLDLYNKWWNVDSPKCLTTDDSKSPSSASKLGLKNLGGIFVFLIGGLGLALIIAIIEFIVNATVNSKTDKQTLCSEIREECMFALKCCGPSEKPAKLSSVNGNSHLEDTGDDLEASTPLKSSRINSSFN</sequence>
<evidence type="ECO:0000256" key="13">
    <source>
        <dbReference type="ARBA" id="ARBA00023286"/>
    </source>
</evidence>
<evidence type="ECO:0000256" key="10">
    <source>
        <dbReference type="ARBA" id="ARBA00023170"/>
    </source>
</evidence>
<evidence type="ECO:0000256" key="8">
    <source>
        <dbReference type="ARBA" id="ARBA00023065"/>
    </source>
</evidence>
<dbReference type="OrthoDB" id="5984008at2759"/>
<keyword evidence="2" id="KW-0813">Transport</keyword>
<evidence type="ECO:0000256" key="19">
    <source>
        <dbReference type="PIRSR" id="PIRSR601508-3"/>
    </source>
</evidence>
<dbReference type="Gene3D" id="1.10.287.70">
    <property type="match status" value="1"/>
</dbReference>
<dbReference type="Gene3D" id="3.40.190.10">
    <property type="entry name" value="Periplasmic binding protein-like II"/>
    <property type="match status" value="1"/>
</dbReference>
<evidence type="ECO:0000259" key="22">
    <source>
        <dbReference type="SMART" id="SM00079"/>
    </source>
</evidence>
<organism evidence="24 25">
    <name type="scientific">Bugula neritina</name>
    <name type="common">Brown bryozoan</name>
    <name type="synonym">Sertularia neritina</name>
    <dbReference type="NCBI Taxonomy" id="10212"/>
    <lineage>
        <taxon>Eukaryota</taxon>
        <taxon>Metazoa</taxon>
        <taxon>Spiralia</taxon>
        <taxon>Lophotrochozoa</taxon>
        <taxon>Bryozoa</taxon>
        <taxon>Gymnolaemata</taxon>
        <taxon>Cheilostomatida</taxon>
        <taxon>Flustrina</taxon>
        <taxon>Buguloidea</taxon>
        <taxon>Bugulidae</taxon>
        <taxon>Bugula</taxon>
    </lineage>
</organism>
<evidence type="ECO:0000256" key="5">
    <source>
        <dbReference type="ARBA" id="ARBA00022729"/>
    </source>
</evidence>
<evidence type="ECO:0000256" key="18">
    <source>
        <dbReference type="PIRSR" id="PIRSR601508-2"/>
    </source>
</evidence>
<reference evidence="24" key="1">
    <citation type="submission" date="2020-06" db="EMBL/GenBank/DDBJ databases">
        <title>Draft genome of Bugula neritina, a colonial animal packing powerful symbionts and potential medicines.</title>
        <authorList>
            <person name="Rayko M."/>
        </authorList>
    </citation>
    <scope>NUCLEOTIDE SEQUENCE [LARGE SCALE GENOMIC DNA]</scope>
    <source>
        <strain evidence="24">Kwan_BN1</strain>
    </source>
</reference>
<dbReference type="InterPro" id="IPR001320">
    <property type="entry name" value="Iontro_rcpt_C"/>
</dbReference>
<dbReference type="Pfam" id="PF00060">
    <property type="entry name" value="Lig_chan"/>
    <property type="match status" value="1"/>
</dbReference>
<keyword evidence="9 21" id="KW-0472">Membrane</keyword>
<keyword evidence="11" id="KW-0325">Glycoprotein</keyword>
<keyword evidence="5" id="KW-0732">Signal</keyword>
<dbReference type="SMART" id="SM00079">
    <property type="entry name" value="PBPe"/>
    <property type="match status" value="1"/>
</dbReference>
<keyword evidence="19" id="KW-1015">Disulfide bond</keyword>
<evidence type="ECO:0000256" key="12">
    <source>
        <dbReference type="ARBA" id="ARBA00023257"/>
    </source>
</evidence>
<proteinExistence type="inferred from homology"/>
<keyword evidence="8" id="KW-0406">Ion transport</keyword>
<dbReference type="FunFam" id="1.10.287.70:FF:000064">
    <property type="entry name" value="Glutamate receptor ionotropic, kainate"/>
    <property type="match status" value="1"/>
</dbReference>
<dbReference type="PRINTS" id="PR00177">
    <property type="entry name" value="NMDARECEPTOR"/>
</dbReference>
<keyword evidence="12" id="KW-0628">Postsynaptic cell membrane</keyword>
<keyword evidence="3" id="KW-1003">Cell membrane</keyword>
<feature type="domain" description="Ionotropic glutamate receptor L-glutamate and glycine-binding" evidence="23">
    <location>
        <begin position="42"/>
        <end position="111"/>
    </location>
</feature>
<feature type="binding site" evidence="17">
    <location>
        <position position="122"/>
    </location>
    <ligand>
        <name>L-glutamate</name>
        <dbReference type="ChEBI" id="CHEBI:29985"/>
    </ligand>
</feature>
<dbReference type="GO" id="GO:0005230">
    <property type="term" value="F:extracellular ligand-gated monoatomic ion channel activity"/>
    <property type="evidence" value="ECO:0007669"/>
    <property type="project" value="UniProtKB-ARBA"/>
</dbReference>
<keyword evidence="6 21" id="KW-1133">Transmembrane helix</keyword>
<gene>
    <name evidence="24" type="ORF">EB796_023824</name>
</gene>
<evidence type="ECO:0000256" key="17">
    <source>
        <dbReference type="PIRSR" id="PIRSR601508-1"/>
    </source>
</evidence>
<dbReference type="GO" id="GO:0007166">
    <property type="term" value="P:cell surface receptor signaling pathway"/>
    <property type="evidence" value="ECO:0007669"/>
    <property type="project" value="UniProtKB-ARBA"/>
</dbReference>
<feature type="binding site" evidence="17">
    <location>
        <position position="293"/>
    </location>
    <ligand>
        <name>L-glutamate</name>
        <dbReference type="ChEBI" id="CHEBI:29985"/>
    </ligand>
</feature>
<evidence type="ECO:0000256" key="16">
    <source>
        <dbReference type="ARBA" id="ARBA00072754"/>
    </source>
</evidence>
<evidence type="ECO:0000256" key="1">
    <source>
        <dbReference type="ARBA" id="ARBA00008685"/>
    </source>
</evidence>
<feature type="binding site" evidence="17">
    <location>
        <position position="341"/>
    </location>
    <ligand>
        <name>L-glutamate</name>
        <dbReference type="ChEBI" id="CHEBI:29985"/>
    </ligand>
</feature>
<evidence type="ECO:0000256" key="14">
    <source>
        <dbReference type="ARBA" id="ARBA00023303"/>
    </source>
</evidence>
<protein>
    <recommendedName>
        <fullName evidence="16">Glutamate receptor 1</fullName>
    </recommendedName>
</protein>
<dbReference type="GO" id="GO:0004888">
    <property type="term" value="F:transmembrane signaling receptor activity"/>
    <property type="evidence" value="ECO:0007669"/>
    <property type="project" value="UniProtKB-ARBA"/>
</dbReference>
<comment type="caution">
    <text evidence="24">The sequence shown here is derived from an EMBL/GenBank/DDBJ whole genome shotgun (WGS) entry which is preliminary data.</text>
</comment>
<evidence type="ECO:0000256" key="4">
    <source>
        <dbReference type="ARBA" id="ARBA00022692"/>
    </source>
</evidence>
<feature type="transmembrane region" description="Helical" evidence="21">
    <location>
        <begin position="243"/>
        <end position="265"/>
    </location>
</feature>
<feature type="transmembrane region" description="Helical" evidence="21">
    <location>
        <begin position="167"/>
        <end position="188"/>
    </location>
</feature>
<dbReference type="SUPFAM" id="SSF53850">
    <property type="entry name" value="Periplasmic binding protein-like II"/>
    <property type="match status" value="1"/>
</dbReference>
<evidence type="ECO:0000256" key="11">
    <source>
        <dbReference type="ARBA" id="ARBA00023180"/>
    </source>
</evidence>
<feature type="binding site" evidence="17">
    <location>
        <position position="294"/>
    </location>
    <ligand>
        <name>L-glutamate</name>
        <dbReference type="ChEBI" id="CHEBI:29985"/>
    </ligand>
</feature>
<evidence type="ECO:0000256" key="9">
    <source>
        <dbReference type="ARBA" id="ARBA00023136"/>
    </source>
</evidence>
<evidence type="ECO:0000259" key="23">
    <source>
        <dbReference type="SMART" id="SM00918"/>
    </source>
</evidence>
<dbReference type="EMBL" id="VXIV02003353">
    <property type="protein sequence ID" value="KAF6017885.1"/>
    <property type="molecule type" value="Genomic_DNA"/>
</dbReference>
<dbReference type="AlphaFoldDB" id="A0A7J7IVP2"/>
<evidence type="ECO:0000313" key="25">
    <source>
        <dbReference type="Proteomes" id="UP000593567"/>
    </source>
</evidence>
<accession>A0A7J7IVP2</accession>
<feature type="binding site" evidence="17">
    <location>
        <position position="127"/>
    </location>
    <ligand>
        <name>L-glutamate</name>
        <dbReference type="ChEBI" id="CHEBI:29985"/>
    </ligand>
</feature>
<evidence type="ECO:0000256" key="15">
    <source>
        <dbReference type="ARBA" id="ARBA00034104"/>
    </source>
</evidence>
<evidence type="ECO:0000256" key="21">
    <source>
        <dbReference type="SAM" id="Phobius"/>
    </source>
</evidence>
<dbReference type="InterPro" id="IPR019594">
    <property type="entry name" value="Glu/Gly-bd"/>
</dbReference>
<keyword evidence="10" id="KW-0675">Receptor</keyword>
<evidence type="ECO:0000256" key="3">
    <source>
        <dbReference type="ARBA" id="ARBA00022475"/>
    </source>
</evidence>